<protein>
    <submittedName>
        <fullName evidence="1">Uncharacterized protein</fullName>
    </submittedName>
</protein>
<comment type="caution">
    <text evidence="1">The sequence shown here is derived from an EMBL/GenBank/DDBJ whole genome shotgun (WGS) entry which is preliminary data.</text>
</comment>
<evidence type="ECO:0000313" key="2">
    <source>
        <dbReference type="Proteomes" id="UP000499080"/>
    </source>
</evidence>
<dbReference type="Proteomes" id="UP000499080">
    <property type="component" value="Unassembled WGS sequence"/>
</dbReference>
<name>A0A4Y2F5C9_ARAVE</name>
<sequence length="156" mass="18197">MEGTPRRKCQVKRNVSRGEVSCLKITFQTEWIRFGCPISDVSHIENNSKLEYHNTRRREMKKWGSTPLQEHGFGGGKGGFYYVRRRRALNNLLKSLGKSYKKSCFLLTSEPFRYLAERSNPFHGNLCDNPLPLSTTRFPKSFIQAFFARWGHKSNF</sequence>
<accession>A0A4Y2F5C9</accession>
<keyword evidence="2" id="KW-1185">Reference proteome</keyword>
<dbReference type="AlphaFoldDB" id="A0A4Y2F5C9"/>
<evidence type="ECO:0000313" key="1">
    <source>
        <dbReference type="EMBL" id="GBM36371.1"/>
    </source>
</evidence>
<organism evidence="1 2">
    <name type="scientific">Araneus ventricosus</name>
    <name type="common">Orbweaver spider</name>
    <name type="synonym">Epeira ventricosa</name>
    <dbReference type="NCBI Taxonomy" id="182803"/>
    <lineage>
        <taxon>Eukaryota</taxon>
        <taxon>Metazoa</taxon>
        <taxon>Ecdysozoa</taxon>
        <taxon>Arthropoda</taxon>
        <taxon>Chelicerata</taxon>
        <taxon>Arachnida</taxon>
        <taxon>Araneae</taxon>
        <taxon>Araneomorphae</taxon>
        <taxon>Entelegynae</taxon>
        <taxon>Araneoidea</taxon>
        <taxon>Araneidae</taxon>
        <taxon>Araneus</taxon>
    </lineage>
</organism>
<proteinExistence type="predicted"/>
<dbReference type="EMBL" id="BGPR01000810">
    <property type="protein sequence ID" value="GBM36371.1"/>
    <property type="molecule type" value="Genomic_DNA"/>
</dbReference>
<reference evidence="1 2" key="1">
    <citation type="journal article" date="2019" name="Sci. Rep.">
        <title>Orb-weaving spider Araneus ventricosus genome elucidates the spidroin gene catalogue.</title>
        <authorList>
            <person name="Kono N."/>
            <person name="Nakamura H."/>
            <person name="Ohtoshi R."/>
            <person name="Moran D.A.P."/>
            <person name="Shinohara A."/>
            <person name="Yoshida Y."/>
            <person name="Fujiwara M."/>
            <person name="Mori M."/>
            <person name="Tomita M."/>
            <person name="Arakawa K."/>
        </authorList>
    </citation>
    <scope>NUCLEOTIDE SEQUENCE [LARGE SCALE GENOMIC DNA]</scope>
</reference>
<gene>
    <name evidence="1" type="ORF">AVEN_176066_1</name>
</gene>